<evidence type="ECO:0000313" key="1">
    <source>
        <dbReference type="EMBL" id="KAI8567939.1"/>
    </source>
</evidence>
<accession>A0ACC0PSA4</accession>
<dbReference type="EMBL" id="CM046389">
    <property type="protein sequence ID" value="KAI8567939.1"/>
    <property type="molecule type" value="Genomic_DNA"/>
</dbReference>
<sequence length="55" mass="6354">MEIFDWEHVLVTTQTPREAGKIWFQGAAGYNLRGYLRCVLSLESFTINLFLIFGT</sequence>
<organism evidence="1 2">
    <name type="scientific">Rhododendron molle</name>
    <name type="common">Chinese azalea</name>
    <name type="synonym">Azalea mollis</name>
    <dbReference type="NCBI Taxonomy" id="49168"/>
    <lineage>
        <taxon>Eukaryota</taxon>
        <taxon>Viridiplantae</taxon>
        <taxon>Streptophyta</taxon>
        <taxon>Embryophyta</taxon>
        <taxon>Tracheophyta</taxon>
        <taxon>Spermatophyta</taxon>
        <taxon>Magnoliopsida</taxon>
        <taxon>eudicotyledons</taxon>
        <taxon>Gunneridae</taxon>
        <taxon>Pentapetalae</taxon>
        <taxon>asterids</taxon>
        <taxon>Ericales</taxon>
        <taxon>Ericaceae</taxon>
        <taxon>Ericoideae</taxon>
        <taxon>Rhodoreae</taxon>
        <taxon>Rhododendron</taxon>
    </lineage>
</organism>
<evidence type="ECO:0000313" key="2">
    <source>
        <dbReference type="Proteomes" id="UP001062846"/>
    </source>
</evidence>
<keyword evidence="2" id="KW-1185">Reference proteome</keyword>
<name>A0ACC0PSA4_RHOML</name>
<dbReference type="Proteomes" id="UP001062846">
    <property type="component" value="Chromosome 2"/>
</dbReference>
<gene>
    <name evidence="1" type="ORF">RHMOL_Rhmol02G0160000</name>
</gene>
<reference evidence="1" key="1">
    <citation type="submission" date="2022-02" db="EMBL/GenBank/DDBJ databases">
        <title>Plant Genome Project.</title>
        <authorList>
            <person name="Zhang R.-G."/>
        </authorList>
    </citation>
    <scope>NUCLEOTIDE SEQUENCE</scope>
    <source>
        <strain evidence="1">AT1</strain>
    </source>
</reference>
<protein>
    <submittedName>
        <fullName evidence="1">Uncharacterized protein</fullName>
    </submittedName>
</protein>
<comment type="caution">
    <text evidence="1">The sequence shown here is derived from an EMBL/GenBank/DDBJ whole genome shotgun (WGS) entry which is preliminary data.</text>
</comment>
<proteinExistence type="predicted"/>